<feature type="compositionally biased region" description="Basic and acidic residues" evidence="1">
    <location>
        <begin position="13"/>
        <end position="72"/>
    </location>
</feature>
<evidence type="ECO:0000313" key="2">
    <source>
        <dbReference type="EMBL" id="OIK04327.1"/>
    </source>
</evidence>
<reference evidence="2 3" key="1">
    <citation type="submission" date="2016-10" db="EMBL/GenBank/DDBJ databases">
        <title>Genome sequence of Streptomyces sp. MUSC 1.</title>
        <authorList>
            <person name="Lee L.-H."/>
            <person name="Ser H.-L."/>
            <person name="Law J.W.-F."/>
        </authorList>
    </citation>
    <scope>NUCLEOTIDE SEQUENCE [LARGE SCALE GENOMIC DNA]</scope>
    <source>
        <strain evidence="2 3">MUSC 1</strain>
    </source>
</reference>
<evidence type="ECO:0000256" key="1">
    <source>
        <dbReference type="SAM" id="MobiDB-lite"/>
    </source>
</evidence>
<gene>
    <name evidence="2" type="ORF">BIV23_17580</name>
</gene>
<dbReference type="InterPro" id="IPR028037">
    <property type="entry name" value="Antitoxin_Rv0909/MT0933"/>
</dbReference>
<dbReference type="EMBL" id="MLYO01000029">
    <property type="protein sequence ID" value="OIK04327.1"/>
    <property type="molecule type" value="Genomic_DNA"/>
</dbReference>
<evidence type="ECO:0000313" key="3">
    <source>
        <dbReference type="Proteomes" id="UP000179642"/>
    </source>
</evidence>
<dbReference type="Proteomes" id="UP000179642">
    <property type="component" value="Unassembled WGS sequence"/>
</dbReference>
<keyword evidence="3" id="KW-1185">Reference proteome</keyword>
<accession>A0A1S2QF78</accession>
<dbReference type="Pfam" id="PF14013">
    <property type="entry name" value="MT0933_antitox"/>
    <property type="match status" value="1"/>
</dbReference>
<organism evidence="2 3">
    <name type="scientific">Streptomyces monashensis</name>
    <dbReference type="NCBI Taxonomy" id="1678012"/>
    <lineage>
        <taxon>Bacteria</taxon>
        <taxon>Bacillati</taxon>
        <taxon>Actinomycetota</taxon>
        <taxon>Actinomycetes</taxon>
        <taxon>Kitasatosporales</taxon>
        <taxon>Streptomycetaceae</taxon>
        <taxon>Streptomyces</taxon>
    </lineage>
</organism>
<evidence type="ECO:0008006" key="4">
    <source>
        <dbReference type="Google" id="ProtNLM"/>
    </source>
</evidence>
<sequence length="94" mass="9883">MGLLDNMKAKLGPAKDKVSDLARQHGDKVTHGIDKAAKAVDERTKGKYSDKIHAGTGKAKEAVDRLAHKEGTGPETDGTDPAAPTRPQEPPTAS</sequence>
<name>A0A1S2QF78_9ACTN</name>
<feature type="region of interest" description="Disordered" evidence="1">
    <location>
        <begin position="1"/>
        <end position="94"/>
    </location>
</feature>
<dbReference type="RefSeq" id="WP_071381822.1">
    <property type="nucleotide sequence ID" value="NZ_JBEZIZ010000029.1"/>
</dbReference>
<comment type="caution">
    <text evidence="2">The sequence shown here is derived from an EMBL/GenBank/DDBJ whole genome shotgun (WGS) entry which is preliminary data.</text>
</comment>
<proteinExistence type="predicted"/>
<protein>
    <recommendedName>
        <fullName evidence="4">Antitoxin</fullName>
    </recommendedName>
</protein>
<dbReference type="OrthoDB" id="3402428at2"/>
<dbReference type="AlphaFoldDB" id="A0A1S2QF78"/>